<evidence type="ECO:0000256" key="4">
    <source>
        <dbReference type="ARBA" id="ARBA00022676"/>
    </source>
</evidence>
<evidence type="ECO:0000256" key="12">
    <source>
        <dbReference type="ARBA" id="ARBA00023211"/>
    </source>
</evidence>
<evidence type="ECO:0000313" key="15">
    <source>
        <dbReference type="EMBL" id="CAD5116976.1"/>
    </source>
</evidence>
<evidence type="ECO:0000256" key="2">
    <source>
        <dbReference type="ARBA" id="ARBA00004922"/>
    </source>
</evidence>
<dbReference type="EC" id="2.4.1.101" evidence="13"/>
<dbReference type="GO" id="GO:0030145">
    <property type="term" value="F:manganese ion binding"/>
    <property type="evidence" value="ECO:0007669"/>
    <property type="project" value="UniProtKB-UniRule"/>
</dbReference>
<evidence type="ECO:0000256" key="13">
    <source>
        <dbReference type="RuleBase" id="RU368119"/>
    </source>
</evidence>
<dbReference type="Pfam" id="PF03071">
    <property type="entry name" value="GNT-I"/>
    <property type="match status" value="1"/>
</dbReference>
<keyword evidence="7 13" id="KW-0479">Metal-binding</keyword>
<dbReference type="PROSITE" id="PS52031">
    <property type="entry name" value="GG_LECTIN"/>
    <property type="match status" value="1"/>
</dbReference>
<dbReference type="PANTHER" id="PTHR46396:SF1">
    <property type="entry name" value="PROTEIN O-LINKED-MANNOSE BETA-1,2-N-ACETYLGLUCOSAMINYLTRANSFERASE 1"/>
    <property type="match status" value="1"/>
</dbReference>
<evidence type="ECO:0000256" key="5">
    <source>
        <dbReference type="ARBA" id="ARBA00022679"/>
    </source>
</evidence>
<keyword evidence="9" id="KW-1133">Transmembrane helix</keyword>
<dbReference type="InterPro" id="IPR039477">
    <property type="entry name" value="ILEI/PANDER_dom"/>
</dbReference>
<reference evidence="15 16" key="1">
    <citation type="submission" date="2020-08" db="EMBL/GenBank/DDBJ databases">
        <authorList>
            <person name="Hejnol A."/>
        </authorList>
    </citation>
    <scope>NUCLEOTIDE SEQUENCE [LARGE SCALE GENOMIC DNA]</scope>
</reference>
<dbReference type="GO" id="GO:0003827">
    <property type="term" value="F:alpha-1,3-mannosylglycoprotein 2-beta-N-acetylglucosaminyltransferase activity"/>
    <property type="evidence" value="ECO:0007669"/>
    <property type="project" value="UniProtKB-UniRule"/>
</dbReference>
<comment type="caution">
    <text evidence="15">The sequence shown here is derived from an EMBL/GenBank/DDBJ whole genome shotgun (WGS) entry which is preliminary data.</text>
</comment>
<evidence type="ECO:0000256" key="6">
    <source>
        <dbReference type="ARBA" id="ARBA00022692"/>
    </source>
</evidence>
<comment type="subcellular location">
    <subcellularLocation>
        <location evidence="1 13">Golgi apparatus membrane</location>
        <topology evidence="1 13">Single-pass type II membrane protein</topology>
    </subcellularLocation>
</comment>
<evidence type="ECO:0000256" key="10">
    <source>
        <dbReference type="ARBA" id="ARBA00023034"/>
    </source>
</evidence>
<evidence type="ECO:0000256" key="11">
    <source>
        <dbReference type="ARBA" id="ARBA00023136"/>
    </source>
</evidence>
<comment type="catalytic activity">
    <reaction evidence="13">
        <text>N(4)-(alpha-D-Man-(1-&gt;3)-[alpha-D-Man-(1-&gt;3)-[alpha-D-Man-(1-&gt;6)]-alpha-D-Man-(1-&gt;6)]-beta-D-Man-(1-&gt;4)-beta-D-GlcNAc-(1-&gt;4)-beta-D-GlcNAc)-L-asparaginyl-[protein] (N-glucan mannose isomer 5A1,2) + UDP-N-acetyl-alpha-D-glucosamine = N(4)-{beta-D-GlcNAc-(1-&gt;2)-alpha-D-Man-(1-&gt;3)-[alpha-D-Man-(1-&gt;3)-[alpha-D-Man-(1-&gt;6)]-alpha-D-Man-(1-&gt;6)]-beta-D-Man-(1-&gt;4)-beta-D-GlcNAc-(1-&gt;4)-beta-D-GlcNAc}-L-asparaginyl-[protein] + UDP + H(+)</text>
        <dbReference type="Rhea" id="RHEA:11456"/>
        <dbReference type="Rhea" id="RHEA-COMP:14367"/>
        <dbReference type="Rhea" id="RHEA-COMP:14368"/>
        <dbReference type="ChEBI" id="CHEBI:15378"/>
        <dbReference type="ChEBI" id="CHEBI:57705"/>
        <dbReference type="ChEBI" id="CHEBI:58223"/>
        <dbReference type="ChEBI" id="CHEBI:59087"/>
        <dbReference type="ChEBI" id="CHEBI:60625"/>
        <dbReference type="EC" id="2.4.1.101"/>
    </reaction>
</comment>
<keyword evidence="8 13" id="KW-0735">Signal-anchor</keyword>
<dbReference type="Gene3D" id="3.90.550.10">
    <property type="entry name" value="Spore Coat Polysaccharide Biosynthesis Protein SpsA, Chain A"/>
    <property type="match status" value="1"/>
</dbReference>
<evidence type="ECO:0000313" key="16">
    <source>
        <dbReference type="Proteomes" id="UP000549394"/>
    </source>
</evidence>
<evidence type="ECO:0000259" key="14">
    <source>
        <dbReference type="Pfam" id="PF15711"/>
    </source>
</evidence>
<keyword evidence="12 13" id="KW-0464">Manganese</keyword>
<dbReference type="PANTHER" id="PTHR46396">
    <property type="entry name" value="PROTEIN O-LINKED-MANNOSE BETA-1,2-N-ACETYLGLUCOSAMINYLTRANSFERASE 1"/>
    <property type="match status" value="1"/>
</dbReference>
<keyword evidence="16" id="KW-1185">Reference proteome</keyword>
<proteinExistence type="inferred from homology"/>
<dbReference type="GO" id="GO:0047223">
    <property type="term" value="F:beta-1,3-galactosyl-O-glycosyl-glycoprotein beta-1,3-N-acetylglucosaminyltransferase activity"/>
    <property type="evidence" value="ECO:0007669"/>
    <property type="project" value="TreeGrafter"/>
</dbReference>
<comment type="pathway">
    <text evidence="2 13">Protein modification; protein glycosylation.</text>
</comment>
<evidence type="ECO:0000256" key="9">
    <source>
        <dbReference type="ARBA" id="ARBA00022989"/>
    </source>
</evidence>
<keyword evidence="4 13" id="KW-0328">Glycosyltransferase</keyword>
<dbReference type="UniPathway" id="UPA00378"/>
<dbReference type="SUPFAM" id="SSF53448">
    <property type="entry name" value="Nucleotide-diphospho-sugar transferases"/>
    <property type="match status" value="1"/>
</dbReference>
<evidence type="ECO:0000256" key="7">
    <source>
        <dbReference type="ARBA" id="ARBA00022723"/>
    </source>
</evidence>
<sequence length="567" mass="65691">MNKSKIDTFKRSPIRVRNVAIEILSSHSKVSVTVGGTTVLDDSNEKTGRGIHVVVLNEVTASVMAYRNFDTYVRGEDVFLLEFLRDISNGRIIILAIKDEGSFSLGNETRAYIKSLGSIHAPNLRWRDMWSLVAAKNRNVIGEGMNASPQLSSWGEPLFLNAQMILEETREVCHWSGNDADRRKNFCDKLEGYSEVCNCNKPVSISFDPEELEEDNLQNVPVVLIASNRPYYLYRTLRRLLSTKGVRKKNVIVFIDGYFQAPLEVCQLFDVQGIQHTPIGQKNARIHQHYKASLTATFNLFPSAQFALILEEDLLVAQDFFSYFSQTIHLLKDEDIYCISAWNDQGYEHSCQDPSLLYRVETMPGLGWLLSRNLYKQELEPSWPSAEQKWDWDMWMRTERIRKGRECIIPDVSRTYHFGSKGLNMNSYFQKRYFENHALNKHTNVRLHEVNSLKKAEYEQTMENLIQYATVLDKPFTCSEDYIPNTTRQTYVVYFEWLTKKEWSSWKTLAKCFHLWDIDLRGVHRGAIRIFLKKNHIIFVGVPLSPYSKFKPKALKPISIQESTVKT</sequence>
<protein>
    <recommendedName>
        <fullName evidence="13">Alpha-1,3-mannosyl-glycoprotein 2-beta-N-acetylglucosaminyltransferase</fullName>
        <shortName evidence="13">GNT-I</shortName>
        <shortName evidence="13">GlcNAc-T I</shortName>
        <ecNumber evidence="13">2.4.1.101</ecNumber>
    </recommendedName>
    <alternativeName>
        <fullName evidence="13">N-glycosyl-oligosaccharide-glycoprotein N-acetylglucosaminyltransferase I</fullName>
    </alternativeName>
</protein>
<gene>
    <name evidence="15" type="ORF">DGYR_LOCUS5552</name>
</gene>
<feature type="domain" description="ILEI/PANDER" evidence="14">
    <location>
        <begin position="49"/>
        <end position="137"/>
    </location>
</feature>
<name>A0A7I8VND3_9ANNE</name>
<keyword evidence="11" id="KW-0472">Membrane</keyword>
<dbReference type="OrthoDB" id="440755at2759"/>
<dbReference type="Proteomes" id="UP000549394">
    <property type="component" value="Unassembled WGS sequence"/>
</dbReference>
<keyword evidence="10 13" id="KW-0333">Golgi apparatus</keyword>
<comment type="similarity">
    <text evidence="3 13">Belongs to the glycosyltransferase 13 family.</text>
</comment>
<evidence type="ECO:0000256" key="1">
    <source>
        <dbReference type="ARBA" id="ARBA00004323"/>
    </source>
</evidence>
<dbReference type="GO" id="GO:0000139">
    <property type="term" value="C:Golgi membrane"/>
    <property type="evidence" value="ECO:0007669"/>
    <property type="project" value="UniProtKB-SubCell"/>
</dbReference>
<dbReference type="GO" id="GO:0016266">
    <property type="term" value="P:protein O-linked glycosylation via N-acetyl-galactosamine"/>
    <property type="evidence" value="ECO:0007669"/>
    <property type="project" value="TreeGrafter"/>
</dbReference>
<comment type="function">
    <text evidence="13">Initiates complex N-linked carbohydrate formation. Essential for the conversion of high-mannose to hybrid and complex N-glycans.</text>
</comment>
<dbReference type="EMBL" id="CAJFCJ010000007">
    <property type="protein sequence ID" value="CAD5116976.1"/>
    <property type="molecule type" value="Genomic_DNA"/>
</dbReference>
<dbReference type="InterPro" id="IPR004139">
    <property type="entry name" value="Glyco_trans_13"/>
</dbReference>
<evidence type="ECO:0000256" key="8">
    <source>
        <dbReference type="ARBA" id="ARBA00022968"/>
    </source>
</evidence>
<organism evidence="15 16">
    <name type="scientific">Dimorphilus gyrociliatus</name>
    <dbReference type="NCBI Taxonomy" id="2664684"/>
    <lineage>
        <taxon>Eukaryota</taxon>
        <taxon>Metazoa</taxon>
        <taxon>Spiralia</taxon>
        <taxon>Lophotrochozoa</taxon>
        <taxon>Annelida</taxon>
        <taxon>Polychaeta</taxon>
        <taxon>Polychaeta incertae sedis</taxon>
        <taxon>Dinophilidae</taxon>
        <taxon>Dimorphilus</taxon>
    </lineage>
</organism>
<comment type="cofactor">
    <cofactor evidence="13">
        <name>Mn(2+)</name>
        <dbReference type="ChEBI" id="CHEBI:29035"/>
    </cofactor>
    <text evidence="13">The cofactor is mostly bound to the substrate.</text>
</comment>
<keyword evidence="6" id="KW-0812">Transmembrane</keyword>
<dbReference type="AlphaFoldDB" id="A0A7I8VND3"/>
<dbReference type="Pfam" id="PF15711">
    <property type="entry name" value="ILEI"/>
    <property type="match status" value="1"/>
</dbReference>
<dbReference type="InterPro" id="IPR029044">
    <property type="entry name" value="Nucleotide-diphossugar_trans"/>
</dbReference>
<dbReference type="FunFam" id="3.90.550.10:FF:000252">
    <property type="entry name" value="Protein O-linked-mannose beta-1,2-N-acetylglucosaminyltransferase 1"/>
    <property type="match status" value="1"/>
</dbReference>
<keyword evidence="5" id="KW-0808">Transferase</keyword>
<evidence type="ECO:0000256" key="3">
    <source>
        <dbReference type="ARBA" id="ARBA00006492"/>
    </source>
</evidence>
<dbReference type="InterPro" id="IPR052463">
    <property type="entry name" value="O-linked_mannose_GnT"/>
</dbReference>
<accession>A0A7I8VND3</accession>